<evidence type="ECO:0000256" key="1">
    <source>
        <dbReference type="ARBA" id="ARBA00000083"/>
    </source>
</evidence>
<keyword evidence="9 10" id="KW-0119">Carbohydrate metabolism</keyword>
<dbReference type="NCBIfam" id="TIGR01179">
    <property type="entry name" value="galE"/>
    <property type="match status" value="1"/>
</dbReference>
<comment type="pathway">
    <text evidence="3 10">Carbohydrate metabolism; galactose metabolism.</text>
</comment>
<evidence type="ECO:0000259" key="12">
    <source>
        <dbReference type="Pfam" id="PF01370"/>
    </source>
</evidence>
<dbReference type="AlphaFoldDB" id="A0A7W3LUM6"/>
<comment type="catalytic activity">
    <reaction evidence="1 10">
        <text>UDP-alpha-D-glucose = UDP-alpha-D-galactose</text>
        <dbReference type="Rhea" id="RHEA:22168"/>
        <dbReference type="ChEBI" id="CHEBI:58885"/>
        <dbReference type="ChEBI" id="CHEBI:66914"/>
        <dbReference type="EC" id="5.1.3.2"/>
    </reaction>
</comment>
<keyword evidence="14" id="KW-1185">Reference proteome</keyword>
<dbReference type="Gene3D" id="3.90.25.10">
    <property type="entry name" value="UDP-galactose 4-epimerase, domain 1"/>
    <property type="match status" value="1"/>
</dbReference>
<dbReference type="PANTHER" id="PTHR43725:SF53">
    <property type="entry name" value="UDP-ARABINOSE 4-EPIMERASE 1"/>
    <property type="match status" value="1"/>
</dbReference>
<evidence type="ECO:0000256" key="2">
    <source>
        <dbReference type="ARBA" id="ARBA00001911"/>
    </source>
</evidence>
<evidence type="ECO:0000256" key="7">
    <source>
        <dbReference type="ARBA" id="ARBA00023027"/>
    </source>
</evidence>
<evidence type="ECO:0000256" key="4">
    <source>
        <dbReference type="ARBA" id="ARBA00007637"/>
    </source>
</evidence>
<keyword evidence="7 10" id="KW-0520">NAD</keyword>
<evidence type="ECO:0000256" key="10">
    <source>
        <dbReference type="RuleBase" id="RU366046"/>
    </source>
</evidence>
<dbReference type="InterPro" id="IPR001509">
    <property type="entry name" value="Epimerase_deHydtase"/>
</dbReference>
<evidence type="ECO:0000256" key="6">
    <source>
        <dbReference type="ARBA" id="ARBA00018569"/>
    </source>
</evidence>
<comment type="cofactor">
    <cofactor evidence="2 10">
        <name>NAD(+)</name>
        <dbReference type="ChEBI" id="CHEBI:57540"/>
    </cofactor>
</comment>
<evidence type="ECO:0000256" key="11">
    <source>
        <dbReference type="SAM" id="MobiDB-lite"/>
    </source>
</evidence>
<organism evidence="13 14">
    <name type="scientific">Actinomadura namibiensis</name>
    <dbReference type="NCBI Taxonomy" id="182080"/>
    <lineage>
        <taxon>Bacteria</taxon>
        <taxon>Bacillati</taxon>
        <taxon>Actinomycetota</taxon>
        <taxon>Actinomycetes</taxon>
        <taxon>Streptosporangiales</taxon>
        <taxon>Thermomonosporaceae</taxon>
        <taxon>Actinomadura</taxon>
    </lineage>
</organism>
<comment type="caution">
    <text evidence="13">The sequence shown here is derived from an EMBL/GenBank/DDBJ whole genome shotgun (WGS) entry which is preliminary data.</text>
</comment>
<name>A0A7W3LUM6_ACTNM</name>
<evidence type="ECO:0000256" key="5">
    <source>
        <dbReference type="ARBA" id="ARBA00013189"/>
    </source>
</evidence>
<dbReference type="RefSeq" id="WP_182846603.1">
    <property type="nucleotide sequence ID" value="NZ_BAAALP010000011.1"/>
</dbReference>
<dbReference type="EMBL" id="JACJIA010000009">
    <property type="protein sequence ID" value="MBA8954540.1"/>
    <property type="molecule type" value="Genomic_DNA"/>
</dbReference>
<protein>
    <recommendedName>
        <fullName evidence="6 10">UDP-glucose 4-epimerase</fullName>
        <ecNumber evidence="5 10">5.1.3.2</ecNumber>
    </recommendedName>
</protein>
<proteinExistence type="inferred from homology"/>
<feature type="domain" description="NAD-dependent epimerase/dehydratase" evidence="12">
    <location>
        <begin position="4"/>
        <end position="251"/>
    </location>
</feature>
<feature type="region of interest" description="Disordered" evidence="11">
    <location>
        <begin position="119"/>
        <end position="138"/>
    </location>
</feature>
<dbReference type="Gene3D" id="3.40.50.720">
    <property type="entry name" value="NAD(P)-binding Rossmann-like Domain"/>
    <property type="match status" value="1"/>
</dbReference>
<dbReference type="InterPro" id="IPR036291">
    <property type="entry name" value="NAD(P)-bd_dom_sf"/>
</dbReference>
<dbReference type="InterPro" id="IPR005886">
    <property type="entry name" value="UDP_G4E"/>
</dbReference>
<evidence type="ECO:0000313" key="14">
    <source>
        <dbReference type="Proteomes" id="UP000572680"/>
    </source>
</evidence>
<evidence type="ECO:0000256" key="3">
    <source>
        <dbReference type="ARBA" id="ARBA00004947"/>
    </source>
</evidence>
<keyword evidence="8 10" id="KW-0413">Isomerase</keyword>
<comment type="subunit">
    <text evidence="10">Homodimer.</text>
</comment>
<dbReference type="SUPFAM" id="SSF51735">
    <property type="entry name" value="NAD(P)-binding Rossmann-fold domains"/>
    <property type="match status" value="1"/>
</dbReference>
<dbReference type="Pfam" id="PF01370">
    <property type="entry name" value="Epimerase"/>
    <property type="match status" value="1"/>
</dbReference>
<dbReference type="GO" id="GO:0033499">
    <property type="term" value="P:galactose catabolic process via UDP-galactose, Leloir pathway"/>
    <property type="evidence" value="ECO:0007669"/>
    <property type="project" value="TreeGrafter"/>
</dbReference>
<dbReference type="Proteomes" id="UP000572680">
    <property type="component" value="Unassembled WGS sequence"/>
</dbReference>
<accession>A0A7W3LUM6</accession>
<evidence type="ECO:0000256" key="8">
    <source>
        <dbReference type="ARBA" id="ARBA00023235"/>
    </source>
</evidence>
<sequence>MKLLVTGGAGYIGSVVTAQLLEAGHEVVVLDDLSTGHADAVPAGARLVEGSLREAAFGTLDGAGFDAVLHFAAKSLVGESVEKPGLYWDKNLGETLALLDAMRRAAVHRIVFSSTAATYGEPESTPIPETAPTRPTNPYGASKLAIDATLSEFARLYGIGGVSLRYFNVAGSLINEGGARGERHTVETHLIPNVLKVALGEREAVHLFGEDYPTADGTCVRDYVHVVDLGNAHLLALDACEPGVHKIYNLGSGSGYSVREVVEVCREVTGHPIPAQVSPRRPGDPAVLIASSDRIQADLGWKAERDLRTMVADAWAFLQR</sequence>
<dbReference type="UniPathway" id="UPA00214"/>
<dbReference type="EC" id="5.1.3.2" evidence="5 10"/>
<evidence type="ECO:0000313" key="13">
    <source>
        <dbReference type="EMBL" id="MBA8954540.1"/>
    </source>
</evidence>
<comment type="similarity">
    <text evidence="4 10">Belongs to the NAD(P)-dependent epimerase/dehydratase family.</text>
</comment>
<dbReference type="PANTHER" id="PTHR43725">
    <property type="entry name" value="UDP-GLUCOSE 4-EPIMERASE"/>
    <property type="match status" value="1"/>
</dbReference>
<dbReference type="GO" id="GO:0003978">
    <property type="term" value="F:UDP-glucose 4-epimerase activity"/>
    <property type="evidence" value="ECO:0007669"/>
    <property type="project" value="UniProtKB-UniRule"/>
</dbReference>
<reference evidence="13 14" key="1">
    <citation type="submission" date="2020-08" db="EMBL/GenBank/DDBJ databases">
        <title>Genomic Encyclopedia of Type Strains, Phase IV (KMG-IV): sequencing the most valuable type-strain genomes for metagenomic binning, comparative biology and taxonomic classification.</title>
        <authorList>
            <person name="Goeker M."/>
        </authorList>
    </citation>
    <scope>NUCLEOTIDE SEQUENCE [LARGE SCALE GENOMIC DNA]</scope>
    <source>
        <strain evidence="13 14">DSM 44197</strain>
    </source>
</reference>
<dbReference type="CDD" id="cd05247">
    <property type="entry name" value="UDP_G4E_1_SDR_e"/>
    <property type="match status" value="1"/>
</dbReference>
<evidence type="ECO:0000256" key="9">
    <source>
        <dbReference type="ARBA" id="ARBA00023277"/>
    </source>
</evidence>
<gene>
    <name evidence="13" type="ORF">HNR61_006197</name>
</gene>